<comment type="caution">
    <text evidence="7">The sequence shown here is derived from an EMBL/GenBank/DDBJ whole genome shotgun (WGS) entry which is preliminary data.</text>
</comment>
<keyword evidence="8" id="KW-1185">Reference proteome</keyword>
<dbReference type="Gene3D" id="2.60.120.1060">
    <property type="entry name" value="NPCBM/NEW2 domain"/>
    <property type="match status" value="1"/>
</dbReference>
<dbReference type="InterPro" id="IPR038637">
    <property type="entry name" value="NPCBM_sf"/>
</dbReference>
<dbReference type="InterPro" id="IPR011040">
    <property type="entry name" value="Sialidase"/>
</dbReference>
<dbReference type="Gene3D" id="2.120.10.10">
    <property type="match status" value="1"/>
</dbReference>
<dbReference type="EMBL" id="NOJY02000017">
    <property type="protein sequence ID" value="RDY27001.1"/>
    <property type="molecule type" value="Genomic_DNA"/>
</dbReference>
<comment type="catalytic activity">
    <reaction evidence="1">
        <text>Hydrolysis of alpha-(2-&gt;3)-, alpha-(2-&gt;6)-, alpha-(2-&gt;8)- glycosidic linkages of terminal sialic acid residues in oligosaccharides, glycoproteins, glycolipids, colominic acid and synthetic substrates.</text>
        <dbReference type="EC" id="3.2.1.18"/>
    </reaction>
</comment>
<dbReference type="Pfam" id="PF08305">
    <property type="entry name" value="NPCBM"/>
    <property type="match status" value="1"/>
</dbReference>
<evidence type="ECO:0000256" key="3">
    <source>
        <dbReference type="ARBA" id="ARBA00012733"/>
    </source>
</evidence>
<evidence type="ECO:0000259" key="6">
    <source>
        <dbReference type="SMART" id="SM00776"/>
    </source>
</evidence>
<keyword evidence="5" id="KW-0732">Signal</keyword>
<dbReference type="Pfam" id="PF13859">
    <property type="entry name" value="BNR_3"/>
    <property type="match status" value="1"/>
</dbReference>
<keyword evidence="4" id="KW-0677">Repeat</keyword>
<evidence type="ECO:0000256" key="1">
    <source>
        <dbReference type="ARBA" id="ARBA00000427"/>
    </source>
</evidence>
<dbReference type="PANTHER" id="PTHR10628:SF30">
    <property type="entry name" value="EXO-ALPHA-SIALIDASE"/>
    <property type="match status" value="1"/>
</dbReference>
<dbReference type="CDD" id="cd15482">
    <property type="entry name" value="Sialidase_non-viral"/>
    <property type="match status" value="1"/>
</dbReference>
<proteinExistence type="inferred from homology"/>
<dbReference type="GO" id="GO:0006689">
    <property type="term" value="P:ganglioside catabolic process"/>
    <property type="evidence" value="ECO:0007669"/>
    <property type="project" value="TreeGrafter"/>
</dbReference>
<dbReference type="SMART" id="SM00776">
    <property type="entry name" value="NPCBM"/>
    <property type="match status" value="1"/>
</dbReference>
<dbReference type="OrthoDB" id="7294637at2"/>
<dbReference type="GO" id="GO:0004308">
    <property type="term" value="F:exo-alpha-sialidase activity"/>
    <property type="evidence" value="ECO:0007669"/>
    <property type="project" value="UniProtKB-EC"/>
</dbReference>
<name>A0A371J2G5_9FIRM</name>
<comment type="similarity">
    <text evidence="2">Belongs to the glycosyl hydrolase 33 family.</text>
</comment>
<dbReference type="InterPro" id="IPR008979">
    <property type="entry name" value="Galactose-bd-like_sf"/>
</dbReference>
<reference evidence="7 8" key="1">
    <citation type="journal article" date="2017" name="Genome Announc.">
        <title>Draft Genome Sequence of Romboutsia weinsteinii sp. nov. Strain CCRI-19649(T) Isolated from Surface Water.</title>
        <authorList>
            <person name="Maheux A.F."/>
            <person name="Boudreau D.K."/>
            <person name="Berube E."/>
            <person name="Boissinot M."/>
            <person name="Cantin P."/>
            <person name="Raymond F."/>
            <person name="Corbeil J."/>
            <person name="Omar R.F."/>
            <person name="Bergeron M.G."/>
        </authorList>
    </citation>
    <scope>NUCLEOTIDE SEQUENCE [LARGE SCALE GENOMIC DNA]</scope>
    <source>
        <strain evidence="7 8">CCRI-19649</strain>
    </source>
</reference>
<dbReference type="PANTHER" id="PTHR10628">
    <property type="entry name" value="SIALIDASE"/>
    <property type="match status" value="1"/>
</dbReference>
<dbReference type="InterPro" id="IPR013222">
    <property type="entry name" value="Glyco_hyd_98_carb-bd"/>
</dbReference>
<evidence type="ECO:0000313" key="8">
    <source>
        <dbReference type="Proteomes" id="UP000215694"/>
    </source>
</evidence>
<dbReference type="Proteomes" id="UP000215694">
    <property type="component" value="Unassembled WGS sequence"/>
</dbReference>
<organism evidence="7 8">
    <name type="scientific">Romboutsia weinsteinii</name>
    <dbReference type="NCBI Taxonomy" id="2020949"/>
    <lineage>
        <taxon>Bacteria</taxon>
        <taxon>Bacillati</taxon>
        <taxon>Bacillota</taxon>
        <taxon>Clostridia</taxon>
        <taxon>Peptostreptococcales</taxon>
        <taxon>Peptostreptococcaceae</taxon>
        <taxon>Romboutsia</taxon>
    </lineage>
</organism>
<dbReference type="AlphaFoldDB" id="A0A371J2G5"/>
<dbReference type="GO" id="GO:0016020">
    <property type="term" value="C:membrane"/>
    <property type="evidence" value="ECO:0007669"/>
    <property type="project" value="TreeGrafter"/>
</dbReference>
<dbReference type="SUPFAM" id="SSF49785">
    <property type="entry name" value="Galactose-binding domain-like"/>
    <property type="match status" value="1"/>
</dbReference>
<feature type="signal peptide" evidence="5">
    <location>
        <begin position="1"/>
        <end position="27"/>
    </location>
</feature>
<sequence>MKRIVKNLKILCMAGVLSVCSINSVFASDLNANNQPQQTTVFDRTNNVWNAKYFRIPSMQTLSDGSMLAFSDIRYNGAADHAFIDIGAARSTDGGQTWDYQTVMENDRINQTFSRVMDSTTVVTDTGRIILIAGAWNKDGNWASSTTSLRSDWSVQMAYSDNNGQTWSDKVDLTTNTARIKNQPSNTIGWLGGVGSGITMADGTIVMPAQIALRENNSNNYYATIIYSKDNGETWTMGNKVPDARTSENMVIELDGALIMSARNDGSNSRASYISYDLGSTWQTYEPLHGKIPTGNGSGCQGSFIKVTATDGHQIGLISAPKNTVGGYVRDNITVYMIDFDDLSKGVKELCVPYPENGNASGGGYSSLSFNDGKLSILYEADGNIVYKDLTDYYLAINNSSNKDVEYLSDISWEKATTSYGTVRRDVAHDGVNKLILRNNDDNKITYDKGVGIHANGEIVVDLKDKGYKKFETYVGILQNDTSSAKNSSSVKYEFYLDDKLVASTGVMNFNTPKEDISFNITNESKLKIVVNDSGNGNSGDWGVLGDAKFINN</sequence>
<dbReference type="RefSeq" id="WP_116041473.1">
    <property type="nucleotide sequence ID" value="NZ_NOJY02000017.1"/>
</dbReference>
<dbReference type="InterPro" id="IPR036278">
    <property type="entry name" value="Sialidase_sf"/>
</dbReference>
<dbReference type="InterPro" id="IPR008377">
    <property type="entry name" value="Sialidase_trypan"/>
</dbReference>
<dbReference type="EC" id="3.2.1.18" evidence="3"/>
<accession>A0A371J2G5</accession>
<dbReference type="InterPro" id="IPR026856">
    <property type="entry name" value="Sialidase_fam"/>
</dbReference>
<evidence type="ECO:0000256" key="5">
    <source>
        <dbReference type="SAM" id="SignalP"/>
    </source>
</evidence>
<dbReference type="GO" id="GO:0005737">
    <property type="term" value="C:cytoplasm"/>
    <property type="evidence" value="ECO:0007669"/>
    <property type="project" value="TreeGrafter"/>
</dbReference>
<dbReference type="SUPFAM" id="SSF50939">
    <property type="entry name" value="Sialidases"/>
    <property type="match status" value="1"/>
</dbReference>
<evidence type="ECO:0000256" key="2">
    <source>
        <dbReference type="ARBA" id="ARBA00009348"/>
    </source>
</evidence>
<dbReference type="GO" id="GO:0009313">
    <property type="term" value="P:oligosaccharide catabolic process"/>
    <property type="evidence" value="ECO:0007669"/>
    <property type="project" value="TreeGrafter"/>
</dbReference>
<dbReference type="PRINTS" id="PR01803">
    <property type="entry name" value="TCSIALIDASE"/>
</dbReference>
<feature type="domain" description="Glycosyl hydrolase family 98 putative carbohydrate-binding module" evidence="6">
    <location>
        <begin position="402"/>
        <end position="552"/>
    </location>
</feature>
<feature type="chain" id="PRO_5017001424" description="exo-alpha-sialidase" evidence="5">
    <location>
        <begin position="28"/>
        <end position="553"/>
    </location>
</feature>
<gene>
    <name evidence="7" type="ORF">CHL78_011060</name>
</gene>
<evidence type="ECO:0000313" key="7">
    <source>
        <dbReference type="EMBL" id="RDY27001.1"/>
    </source>
</evidence>
<protein>
    <recommendedName>
        <fullName evidence="3">exo-alpha-sialidase</fullName>
        <ecNumber evidence="3">3.2.1.18</ecNumber>
    </recommendedName>
</protein>
<evidence type="ECO:0000256" key="4">
    <source>
        <dbReference type="ARBA" id="ARBA00022737"/>
    </source>
</evidence>